<organism evidence="1 2">
    <name type="scientific">Jaapia argillacea MUCL 33604</name>
    <dbReference type="NCBI Taxonomy" id="933084"/>
    <lineage>
        <taxon>Eukaryota</taxon>
        <taxon>Fungi</taxon>
        <taxon>Dikarya</taxon>
        <taxon>Basidiomycota</taxon>
        <taxon>Agaricomycotina</taxon>
        <taxon>Agaricomycetes</taxon>
        <taxon>Agaricomycetidae</taxon>
        <taxon>Jaapiales</taxon>
        <taxon>Jaapiaceae</taxon>
        <taxon>Jaapia</taxon>
    </lineage>
</organism>
<dbReference type="InParanoid" id="A0A067PXS0"/>
<keyword evidence="2" id="KW-1185">Reference proteome</keyword>
<evidence type="ECO:0000313" key="2">
    <source>
        <dbReference type="Proteomes" id="UP000027265"/>
    </source>
</evidence>
<dbReference type="Proteomes" id="UP000027265">
    <property type="component" value="Unassembled WGS sequence"/>
</dbReference>
<evidence type="ECO:0000313" key="1">
    <source>
        <dbReference type="EMBL" id="KDQ56072.1"/>
    </source>
</evidence>
<dbReference type="AlphaFoldDB" id="A0A067PXS0"/>
<dbReference type="OrthoDB" id="2741110at2759"/>
<proteinExistence type="predicted"/>
<accession>A0A067PXS0</accession>
<dbReference type="EMBL" id="KL197723">
    <property type="protein sequence ID" value="KDQ56072.1"/>
    <property type="molecule type" value="Genomic_DNA"/>
</dbReference>
<reference evidence="2" key="1">
    <citation type="journal article" date="2014" name="Proc. Natl. Acad. Sci. U.S.A.">
        <title>Extensive sampling of basidiomycete genomes demonstrates inadequacy of the white-rot/brown-rot paradigm for wood decay fungi.</title>
        <authorList>
            <person name="Riley R."/>
            <person name="Salamov A.A."/>
            <person name="Brown D.W."/>
            <person name="Nagy L.G."/>
            <person name="Floudas D."/>
            <person name="Held B.W."/>
            <person name="Levasseur A."/>
            <person name="Lombard V."/>
            <person name="Morin E."/>
            <person name="Otillar R."/>
            <person name="Lindquist E.A."/>
            <person name="Sun H."/>
            <person name="LaButti K.M."/>
            <person name="Schmutz J."/>
            <person name="Jabbour D."/>
            <person name="Luo H."/>
            <person name="Baker S.E."/>
            <person name="Pisabarro A.G."/>
            <person name="Walton J.D."/>
            <person name="Blanchette R.A."/>
            <person name="Henrissat B."/>
            <person name="Martin F."/>
            <person name="Cullen D."/>
            <person name="Hibbett D.S."/>
            <person name="Grigoriev I.V."/>
        </authorList>
    </citation>
    <scope>NUCLEOTIDE SEQUENCE [LARGE SCALE GENOMIC DNA]</scope>
    <source>
        <strain evidence="2">MUCL 33604</strain>
    </source>
</reference>
<name>A0A067PXS0_9AGAM</name>
<protein>
    <recommendedName>
        <fullName evidence="3">F-box domain-containing protein</fullName>
    </recommendedName>
</protein>
<sequence>MPRLSRLWLRQIYWDGDGEEFTGWEPLRLKFLNVGSVQSRLLPWLARGHLGSGVESLTIEPISLENIPLIGDLLRLAGASLNRLNIGFGSGGAEDVLLTSSFALGHNNNLRHLGLTACDLSLLARHSRSHSWIPLVLSQVRSEIQTISMTFYFLQRGDNVAWINWNAVDAILATEFFKKLESFEIDVDHRCDIEGGEAWSTFKSLLPILVKRPGILRLRYLRTGIDDGSEVTYA</sequence>
<evidence type="ECO:0008006" key="3">
    <source>
        <dbReference type="Google" id="ProtNLM"/>
    </source>
</evidence>
<gene>
    <name evidence="1" type="ORF">JAAARDRAFT_195293</name>
</gene>
<dbReference type="HOGENOM" id="CLU_1195024_0_0_1"/>